<name>A0A173TB56_9FIRM</name>
<evidence type="ECO:0000259" key="1">
    <source>
        <dbReference type="PROSITE" id="PS50198"/>
    </source>
</evidence>
<organism evidence="2 3">
    <name type="scientific">Turicibacter sanguinis</name>
    <dbReference type="NCBI Taxonomy" id="154288"/>
    <lineage>
        <taxon>Bacteria</taxon>
        <taxon>Bacillati</taxon>
        <taxon>Bacillota</taxon>
        <taxon>Erysipelotrichia</taxon>
        <taxon>Erysipelotrichales</taxon>
        <taxon>Turicibacteraceae</taxon>
        <taxon>Turicibacter</taxon>
    </lineage>
</organism>
<dbReference type="InterPro" id="IPR027304">
    <property type="entry name" value="Trigger_fact/SurA_dom_sf"/>
</dbReference>
<dbReference type="AlphaFoldDB" id="A0A173TB56"/>
<dbReference type="Gene3D" id="1.10.8.1040">
    <property type="match status" value="1"/>
</dbReference>
<dbReference type="Gene3D" id="3.10.50.40">
    <property type="match status" value="1"/>
</dbReference>
<dbReference type="InterPro" id="IPR050245">
    <property type="entry name" value="PrsA_foldase"/>
</dbReference>
<dbReference type="OrthoDB" id="14196at2"/>
<dbReference type="RefSeq" id="WP_006784558.1">
    <property type="nucleotide sequence ID" value="NZ_CABJBH010000002.1"/>
</dbReference>
<dbReference type="InterPro" id="IPR000297">
    <property type="entry name" value="PPIase_PpiC"/>
</dbReference>
<dbReference type="PANTHER" id="PTHR47245:SF2">
    <property type="entry name" value="PEPTIDYL-PROLYL CIS-TRANS ISOMERASE HP_0175-RELATED"/>
    <property type="match status" value="1"/>
</dbReference>
<gene>
    <name evidence="2" type="ORF">GMA92_02195</name>
</gene>
<dbReference type="GeneID" id="77100707"/>
<sequence>MSKVLAKVKNYEITEEMLNETIDALRAQQNINLTTEEQKQDLLDELVARQLVVEDAIESGLTETEEFQKLYREFIFQHSIGQMFKTINVTDAECEAYYNENQDQFKEETVRAAHILVDEEAKAEDLLNQINEGADFHQLASEHSSCPSGARGGDLGDFGRGQMVPEFEQAAFALNIGEISGVVKSQFGYHLIKLLDKKETVPFTDVLPQIKQYLVTKKQNEMYSAFTQGLKSKYTVEKA</sequence>
<dbReference type="PANTHER" id="PTHR47245">
    <property type="entry name" value="PEPTIDYLPROLYL ISOMERASE"/>
    <property type="match status" value="1"/>
</dbReference>
<evidence type="ECO:0000313" key="2">
    <source>
        <dbReference type="EMBL" id="MTK20249.1"/>
    </source>
</evidence>
<dbReference type="Proteomes" id="UP000487649">
    <property type="component" value="Unassembled WGS sequence"/>
</dbReference>
<accession>A0A173TB56</accession>
<keyword evidence="2" id="KW-0413">Isomerase</keyword>
<dbReference type="SUPFAM" id="SSF54534">
    <property type="entry name" value="FKBP-like"/>
    <property type="match status" value="1"/>
</dbReference>
<evidence type="ECO:0000313" key="3">
    <source>
        <dbReference type="Proteomes" id="UP000487649"/>
    </source>
</evidence>
<dbReference type="EMBL" id="WMQE01000003">
    <property type="protein sequence ID" value="MTK20249.1"/>
    <property type="molecule type" value="Genomic_DNA"/>
</dbReference>
<feature type="domain" description="PpiC" evidence="1">
    <location>
        <begin position="107"/>
        <end position="196"/>
    </location>
</feature>
<reference evidence="2 3" key="1">
    <citation type="journal article" date="2019" name="Nat. Med.">
        <title>A library of human gut bacterial isolates paired with longitudinal multiomics data enables mechanistic microbiome research.</title>
        <authorList>
            <person name="Poyet M."/>
            <person name="Groussin M."/>
            <person name="Gibbons S.M."/>
            <person name="Avila-Pacheco J."/>
            <person name="Jiang X."/>
            <person name="Kearney S.M."/>
            <person name="Perrotta A.R."/>
            <person name="Berdy B."/>
            <person name="Zhao S."/>
            <person name="Lieberman T.D."/>
            <person name="Swanson P.K."/>
            <person name="Smith M."/>
            <person name="Roesemann S."/>
            <person name="Alexander J.E."/>
            <person name="Rich S.A."/>
            <person name="Livny J."/>
            <person name="Vlamakis H."/>
            <person name="Clish C."/>
            <person name="Bullock K."/>
            <person name="Deik A."/>
            <person name="Scott J."/>
            <person name="Pierce K.A."/>
            <person name="Xavier R.J."/>
            <person name="Alm E.J."/>
        </authorList>
    </citation>
    <scope>NUCLEOTIDE SEQUENCE [LARGE SCALE GENOMIC DNA]</scope>
    <source>
        <strain evidence="2 3">BIOML-A198</strain>
    </source>
</reference>
<dbReference type="InterPro" id="IPR046357">
    <property type="entry name" value="PPIase_dom_sf"/>
</dbReference>
<dbReference type="Pfam" id="PF13616">
    <property type="entry name" value="Rotamase_3"/>
    <property type="match status" value="1"/>
</dbReference>
<protein>
    <submittedName>
        <fullName evidence="2">Peptidylprolyl isomerase</fullName>
    </submittedName>
</protein>
<proteinExistence type="predicted"/>
<comment type="caution">
    <text evidence="2">The sequence shown here is derived from an EMBL/GenBank/DDBJ whole genome shotgun (WGS) entry which is preliminary data.</text>
</comment>
<dbReference type="PROSITE" id="PS50198">
    <property type="entry name" value="PPIC_PPIASE_2"/>
    <property type="match status" value="1"/>
</dbReference>
<dbReference type="SUPFAM" id="SSF109998">
    <property type="entry name" value="Triger factor/SurA peptide-binding domain-like"/>
    <property type="match status" value="1"/>
</dbReference>
<dbReference type="GO" id="GO:0003755">
    <property type="term" value="F:peptidyl-prolyl cis-trans isomerase activity"/>
    <property type="evidence" value="ECO:0007669"/>
    <property type="project" value="InterPro"/>
</dbReference>